<proteinExistence type="predicted"/>
<name>A0ABD0LPQ6_9CAEN</name>
<sequence length="93" mass="10335">MTERTINDQKHASTKCCMHQAFCHSVILEFAHASATTIHLSQVAISRFGKASISQCQPTDYSRLHRLLVHDGNVQQLAQLVAPAERSVTVSYL</sequence>
<dbReference type="EMBL" id="JACVVK020000033">
    <property type="protein sequence ID" value="KAK7501057.1"/>
    <property type="molecule type" value="Genomic_DNA"/>
</dbReference>
<protein>
    <submittedName>
        <fullName evidence="1">Uncharacterized protein</fullName>
    </submittedName>
</protein>
<organism evidence="1 2">
    <name type="scientific">Batillaria attramentaria</name>
    <dbReference type="NCBI Taxonomy" id="370345"/>
    <lineage>
        <taxon>Eukaryota</taxon>
        <taxon>Metazoa</taxon>
        <taxon>Spiralia</taxon>
        <taxon>Lophotrochozoa</taxon>
        <taxon>Mollusca</taxon>
        <taxon>Gastropoda</taxon>
        <taxon>Caenogastropoda</taxon>
        <taxon>Sorbeoconcha</taxon>
        <taxon>Cerithioidea</taxon>
        <taxon>Batillariidae</taxon>
        <taxon>Batillaria</taxon>
    </lineage>
</organism>
<evidence type="ECO:0000313" key="1">
    <source>
        <dbReference type="EMBL" id="KAK7501057.1"/>
    </source>
</evidence>
<accession>A0ABD0LPQ6</accession>
<reference evidence="1 2" key="1">
    <citation type="journal article" date="2023" name="Sci. Data">
        <title>Genome assembly of the Korean intertidal mud-creeper Batillaria attramentaria.</title>
        <authorList>
            <person name="Patra A.K."/>
            <person name="Ho P.T."/>
            <person name="Jun S."/>
            <person name="Lee S.J."/>
            <person name="Kim Y."/>
            <person name="Won Y.J."/>
        </authorList>
    </citation>
    <scope>NUCLEOTIDE SEQUENCE [LARGE SCALE GENOMIC DNA]</scope>
    <source>
        <strain evidence="1">Wonlab-2016</strain>
    </source>
</reference>
<gene>
    <name evidence="1" type="ORF">BaRGS_00007542</name>
</gene>
<dbReference type="AlphaFoldDB" id="A0ABD0LPQ6"/>
<dbReference type="Proteomes" id="UP001519460">
    <property type="component" value="Unassembled WGS sequence"/>
</dbReference>
<comment type="caution">
    <text evidence="1">The sequence shown here is derived from an EMBL/GenBank/DDBJ whole genome shotgun (WGS) entry which is preliminary data.</text>
</comment>
<evidence type="ECO:0000313" key="2">
    <source>
        <dbReference type="Proteomes" id="UP001519460"/>
    </source>
</evidence>
<keyword evidence="2" id="KW-1185">Reference proteome</keyword>